<dbReference type="RefSeq" id="WP_128694270.1">
    <property type="nucleotide sequence ID" value="NZ_LHQS01000002.1"/>
</dbReference>
<evidence type="ECO:0000313" key="2">
    <source>
        <dbReference type="EMBL" id="RXE56474.1"/>
    </source>
</evidence>
<organism evidence="2 3">
    <name type="scientific">Methanoculleus taiwanensis</name>
    <dbReference type="NCBI Taxonomy" id="1550565"/>
    <lineage>
        <taxon>Archaea</taxon>
        <taxon>Methanobacteriati</taxon>
        <taxon>Methanobacteriota</taxon>
        <taxon>Stenosarchaea group</taxon>
        <taxon>Methanomicrobia</taxon>
        <taxon>Methanomicrobiales</taxon>
        <taxon>Methanomicrobiaceae</taxon>
        <taxon>Methanoculleus</taxon>
    </lineage>
</organism>
<gene>
    <name evidence="2" type="ORF">ABH15_10415</name>
</gene>
<dbReference type="Proteomes" id="UP000290932">
    <property type="component" value="Unassembled WGS sequence"/>
</dbReference>
<feature type="transmembrane region" description="Helical" evidence="1">
    <location>
        <begin position="80"/>
        <end position="109"/>
    </location>
</feature>
<dbReference type="SUPFAM" id="SSF103501">
    <property type="entry name" value="Respiratory nitrate reductase 1 gamma chain"/>
    <property type="match status" value="1"/>
</dbReference>
<keyword evidence="1" id="KW-0812">Transmembrane</keyword>
<proteinExistence type="predicted"/>
<protein>
    <recommendedName>
        <fullName evidence="4">NarG-like domain-containing protein</fullName>
    </recommendedName>
</protein>
<accession>A0A498H3H0</accession>
<dbReference type="Gene3D" id="1.20.950.20">
    <property type="entry name" value="Transmembrane di-heme cytochromes, Chain C"/>
    <property type="match status" value="1"/>
</dbReference>
<comment type="caution">
    <text evidence="2">The sequence shown here is derived from an EMBL/GenBank/DDBJ whole genome shotgun (WGS) entry which is preliminary data.</text>
</comment>
<keyword evidence="3" id="KW-1185">Reference proteome</keyword>
<feature type="transmembrane region" description="Helical" evidence="1">
    <location>
        <begin position="12"/>
        <end position="31"/>
    </location>
</feature>
<dbReference type="InterPro" id="IPR036197">
    <property type="entry name" value="NarG-like_sf"/>
</dbReference>
<keyword evidence="1" id="KW-1133">Transmembrane helix</keyword>
<feature type="transmembrane region" description="Helical" evidence="1">
    <location>
        <begin position="129"/>
        <end position="149"/>
    </location>
</feature>
<evidence type="ECO:0000256" key="1">
    <source>
        <dbReference type="SAM" id="Phobius"/>
    </source>
</evidence>
<sequence length="239" mass="26528">MTLHALAAGNDVILLLTVTALICIAGIWMLFSRWGHGRATRFIALWVDEALRCGGGRFLRVLVLDVLLFRRVWRRSRGRWAVHMAMFWGFCIFGGLAVLGMLIGLLAFIDPAGAGGAVARFHDSLHVPYDLLGYVLLAGSGIALGRRIVSRKVRERTNAADLFLVGSVFCITLTGMIAEWFSGFGSFIGPAVRNWEFALQFQTLHIYAMFILFVMVLPWSKFCHILATPLTLLARRGGE</sequence>
<feature type="transmembrane region" description="Helical" evidence="1">
    <location>
        <begin position="161"/>
        <end position="184"/>
    </location>
</feature>
<feature type="transmembrane region" description="Helical" evidence="1">
    <location>
        <begin position="204"/>
        <end position="227"/>
    </location>
</feature>
<name>A0A498H3H0_9EURY</name>
<keyword evidence="1" id="KW-0472">Membrane</keyword>
<evidence type="ECO:0008006" key="4">
    <source>
        <dbReference type="Google" id="ProtNLM"/>
    </source>
</evidence>
<reference evidence="2 3" key="1">
    <citation type="journal article" date="2015" name="Int. J. Syst. Evol. Microbiol.">
        <title>Methanoculleus taiwanensis sp. nov., a methanogen isolated from deep marine sediment at the deformation front area near Taiwan.</title>
        <authorList>
            <person name="Weng C.Y."/>
            <person name="Chen S.C."/>
            <person name="Lai M.C."/>
            <person name="Wu S.Y."/>
            <person name="Lin S."/>
            <person name="Yang T.F."/>
            <person name="Chen P.C."/>
        </authorList>
    </citation>
    <scope>NUCLEOTIDE SEQUENCE [LARGE SCALE GENOMIC DNA]</scope>
    <source>
        <strain evidence="2 3">CYW4</strain>
    </source>
</reference>
<dbReference type="OrthoDB" id="146657at2157"/>
<dbReference type="AlphaFoldDB" id="A0A498H3H0"/>
<dbReference type="EMBL" id="LHQS01000002">
    <property type="protein sequence ID" value="RXE56474.1"/>
    <property type="molecule type" value="Genomic_DNA"/>
</dbReference>
<evidence type="ECO:0000313" key="3">
    <source>
        <dbReference type="Proteomes" id="UP000290932"/>
    </source>
</evidence>